<gene>
    <name evidence="2" type="ORF">E6K81_12190</name>
</gene>
<evidence type="ECO:0000313" key="2">
    <source>
        <dbReference type="EMBL" id="TMQ70609.1"/>
    </source>
</evidence>
<organism evidence="2 3">
    <name type="scientific">Eiseniibacteriota bacterium</name>
    <dbReference type="NCBI Taxonomy" id="2212470"/>
    <lineage>
        <taxon>Bacteria</taxon>
        <taxon>Candidatus Eiseniibacteriota</taxon>
    </lineage>
</organism>
<keyword evidence="1" id="KW-0812">Transmembrane</keyword>
<feature type="transmembrane region" description="Helical" evidence="1">
    <location>
        <begin position="46"/>
        <end position="66"/>
    </location>
</feature>
<accession>A0A538U4F9</accession>
<evidence type="ECO:0000256" key="1">
    <source>
        <dbReference type="SAM" id="Phobius"/>
    </source>
</evidence>
<comment type="caution">
    <text evidence="2">The sequence shown here is derived from an EMBL/GenBank/DDBJ whole genome shotgun (WGS) entry which is preliminary data.</text>
</comment>
<sequence>MPRITAAGLAACLIFEWVCPAARAHAQAAEPFQVVPVDAPAPHRHAWAYAGMLGGAALVGSSFFFAHRADEAYDRYLVSTDPSAIDRLYDRAVHNDHLSQVSLLGGEALIATGLYLRFIRRPAAARLSLAVQPSRCAVSLRF</sequence>
<dbReference type="AlphaFoldDB" id="A0A538U4F9"/>
<name>A0A538U4F9_UNCEI</name>
<proteinExistence type="predicted"/>
<keyword evidence="1" id="KW-1133">Transmembrane helix</keyword>
<keyword evidence="1" id="KW-0472">Membrane</keyword>
<evidence type="ECO:0000313" key="3">
    <source>
        <dbReference type="Proteomes" id="UP000319771"/>
    </source>
</evidence>
<dbReference type="EMBL" id="VBPB01000214">
    <property type="protein sequence ID" value="TMQ70609.1"/>
    <property type="molecule type" value="Genomic_DNA"/>
</dbReference>
<dbReference type="Proteomes" id="UP000319771">
    <property type="component" value="Unassembled WGS sequence"/>
</dbReference>
<reference evidence="2 3" key="1">
    <citation type="journal article" date="2019" name="Nat. Microbiol.">
        <title>Mediterranean grassland soil C-N compound turnover is dependent on rainfall and depth, and is mediated by genomically divergent microorganisms.</title>
        <authorList>
            <person name="Diamond S."/>
            <person name="Andeer P.F."/>
            <person name="Li Z."/>
            <person name="Crits-Christoph A."/>
            <person name="Burstein D."/>
            <person name="Anantharaman K."/>
            <person name="Lane K.R."/>
            <person name="Thomas B.C."/>
            <person name="Pan C."/>
            <person name="Northen T.R."/>
            <person name="Banfield J.F."/>
        </authorList>
    </citation>
    <scope>NUCLEOTIDE SEQUENCE [LARGE SCALE GENOMIC DNA]</scope>
    <source>
        <strain evidence="2">WS_11</strain>
    </source>
</reference>
<protein>
    <submittedName>
        <fullName evidence="2">Uncharacterized protein</fullName>
    </submittedName>
</protein>